<dbReference type="Proteomes" id="UP000038045">
    <property type="component" value="Unplaced"/>
</dbReference>
<feature type="domain" description="SXP/RAL-2 family protein Ani s 5-like cation-binding" evidence="1">
    <location>
        <begin position="49"/>
        <end position="159"/>
    </location>
</feature>
<evidence type="ECO:0000313" key="2">
    <source>
        <dbReference type="Proteomes" id="UP000038045"/>
    </source>
</evidence>
<dbReference type="STRING" id="131310.A0A0N4ZLP9"/>
<reference evidence="3" key="1">
    <citation type="submission" date="2017-02" db="UniProtKB">
        <authorList>
            <consortium name="WormBaseParasite"/>
        </authorList>
    </citation>
    <scope>IDENTIFICATION</scope>
</reference>
<accession>A0A0N4ZLP9</accession>
<dbReference type="WBParaSite" id="PTRK_0000942300.1">
    <property type="protein sequence ID" value="PTRK_0000942300.1"/>
    <property type="gene ID" value="PTRK_0000942300"/>
</dbReference>
<dbReference type="PANTHER" id="PTHR21593:SF36">
    <property type="entry name" value="DUF148 DOMAIN-CONTAINING PROTEIN-RELATED"/>
    <property type="match status" value="1"/>
</dbReference>
<keyword evidence="2" id="KW-1185">Reference proteome</keyword>
<sequence length="195" mass="22782">MEELEGTSLEDSVENDSSFDDNIICCNSSGHFSIRMPKKFPFLDGLDDEDKKEFLDIMKNKDLTKAKVQELEDEWADKQSDEVKELYKEFKENRTAHIAKMKDYIQSKIDSLPEFLKEAANKINSLLENQDISRSYERKELEDIYKDFSNDHKKIMEITFPIPIIRELSNMNKGIKISKPTYETSDEESSTEEQS</sequence>
<dbReference type="PANTHER" id="PTHR21593">
    <property type="entry name" value="PRION-LIKE- Q/N-RICH -DOMAIN-BEARING PROTEIN PROTEIN"/>
    <property type="match status" value="1"/>
</dbReference>
<proteinExistence type="predicted"/>
<organism evidence="2 3">
    <name type="scientific">Parastrongyloides trichosuri</name>
    <name type="common">Possum-specific nematode worm</name>
    <dbReference type="NCBI Taxonomy" id="131310"/>
    <lineage>
        <taxon>Eukaryota</taxon>
        <taxon>Metazoa</taxon>
        <taxon>Ecdysozoa</taxon>
        <taxon>Nematoda</taxon>
        <taxon>Chromadorea</taxon>
        <taxon>Rhabditida</taxon>
        <taxon>Tylenchina</taxon>
        <taxon>Panagrolaimomorpha</taxon>
        <taxon>Strongyloidoidea</taxon>
        <taxon>Strongyloididae</taxon>
        <taxon>Parastrongyloides</taxon>
    </lineage>
</organism>
<evidence type="ECO:0000259" key="1">
    <source>
        <dbReference type="Pfam" id="PF02520"/>
    </source>
</evidence>
<dbReference type="AlphaFoldDB" id="A0A0N4ZLP9"/>
<dbReference type="Pfam" id="PF02520">
    <property type="entry name" value="ANIS5_cation-bd"/>
    <property type="match status" value="1"/>
</dbReference>
<protein>
    <submittedName>
        <fullName evidence="3">DUF148 domain-containing protein</fullName>
    </submittedName>
</protein>
<dbReference type="InterPro" id="IPR003677">
    <property type="entry name" value="ANIS5_cation-bd"/>
</dbReference>
<dbReference type="InterPro" id="IPR052823">
    <property type="entry name" value="SXP/RAL-2_related"/>
</dbReference>
<evidence type="ECO:0000313" key="3">
    <source>
        <dbReference type="WBParaSite" id="PTRK_0000942300.1"/>
    </source>
</evidence>
<name>A0A0N4ZLP9_PARTI</name>